<evidence type="ECO:0000256" key="5">
    <source>
        <dbReference type="ARBA" id="ARBA00022679"/>
    </source>
</evidence>
<evidence type="ECO:0000259" key="15">
    <source>
        <dbReference type="PROSITE" id="PS50885"/>
    </source>
</evidence>
<dbReference type="AlphaFoldDB" id="A0A7X2LT29"/>
<dbReference type="SMART" id="SM00388">
    <property type="entry name" value="HisKA"/>
    <property type="match status" value="1"/>
</dbReference>
<evidence type="ECO:0000256" key="3">
    <source>
        <dbReference type="ARBA" id="ARBA00012438"/>
    </source>
</evidence>
<evidence type="ECO:0000256" key="13">
    <source>
        <dbReference type="SAM" id="Phobius"/>
    </source>
</evidence>
<dbReference type="GO" id="GO:0000155">
    <property type="term" value="F:phosphorelay sensor kinase activity"/>
    <property type="evidence" value="ECO:0007669"/>
    <property type="project" value="InterPro"/>
</dbReference>
<keyword evidence="7" id="KW-0547">Nucleotide-binding</keyword>
<dbReference type="InterPro" id="IPR003661">
    <property type="entry name" value="HisK_dim/P_dom"/>
</dbReference>
<dbReference type="PROSITE" id="PS50109">
    <property type="entry name" value="HIS_KIN"/>
    <property type="match status" value="1"/>
</dbReference>
<keyword evidence="12 13" id="KW-0472">Membrane</keyword>
<dbReference type="SUPFAM" id="SSF55874">
    <property type="entry name" value="ATPase domain of HSP90 chaperone/DNA topoisomerase II/histidine kinase"/>
    <property type="match status" value="1"/>
</dbReference>
<dbReference type="Pfam" id="PF00512">
    <property type="entry name" value="HisKA"/>
    <property type="match status" value="1"/>
</dbReference>
<evidence type="ECO:0000256" key="7">
    <source>
        <dbReference type="ARBA" id="ARBA00022741"/>
    </source>
</evidence>
<evidence type="ECO:0000313" key="16">
    <source>
        <dbReference type="EMBL" id="MRV71567.1"/>
    </source>
</evidence>
<gene>
    <name evidence="16" type="ORF">GJ700_07495</name>
</gene>
<dbReference type="PROSITE" id="PS50885">
    <property type="entry name" value="HAMP"/>
    <property type="match status" value="1"/>
</dbReference>
<keyword evidence="6 13" id="KW-0812">Transmembrane</keyword>
<dbReference type="EC" id="2.7.13.3" evidence="3"/>
<dbReference type="SMART" id="SM00387">
    <property type="entry name" value="HATPase_c"/>
    <property type="match status" value="1"/>
</dbReference>
<keyword evidence="9" id="KW-0067">ATP-binding</keyword>
<proteinExistence type="predicted"/>
<dbReference type="InterPro" id="IPR050428">
    <property type="entry name" value="TCS_sensor_his_kinase"/>
</dbReference>
<reference evidence="16 17" key="1">
    <citation type="submission" date="2019-11" db="EMBL/GenBank/DDBJ databases">
        <title>Novel species isolated from a subtropical stream in China.</title>
        <authorList>
            <person name="Lu H."/>
        </authorList>
    </citation>
    <scope>NUCLEOTIDE SEQUENCE [LARGE SCALE GENOMIC DNA]</scope>
    <source>
        <strain evidence="16 17">FT92W</strain>
    </source>
</reference>
<evidence type="ECO:0000313" key="17">
    <source>
        <dbReference type="Proteomes" id="UP000446768"/>
    </source>
</evidence>
<evidence type="ECO:0000256" key="11">
    <source>
        <dbReference type="ARBA" id="ARBA00023012"/>
    </source>
</evidence>
<keyword evidence="10 13" id="KW-1133">Transmembrane helix</keyword>
<dbReference type="Gene3D" id="1.10.287.130">
    <property type="match status" value="1"/>
</dbReference>
<dbReference type="CDD" id="cd00075">
    <property type="entry name" value="HATPase"/>
    <property type="match status" value="1"/>
</dbReference>
<dbReference type="CDD" id="cd00082">
    <property type="entry name" value="HisKA"/>
    <property type="match status" value="1"/>
</dbReference>
<dbReference type="InterPro" id="IPR036097">
    <property type="entry name" value="HisK_dim/P_sf"/>
</dbReference>
<dbReference type="InterPro" id="IPR005467">
    <property type="entry name" value="His_kinase_dom"/>
</dbReference>
<keyword evidence="17" id="KW-1185">Reference proteome</keyword>
<evidence type="ECO:0000256" key="12">
    <source>
        <dbReference type="ARBA" id="ARBA00023136"/>
    </source>
</evidence>
<dbReference type="InterPro" id="IPR004358">
    <property type="entry name" value="Sig_transdc_His_kin-like_C"/>
</dbReference>
<protein>
    <recommendedName>
        <fullName evidence="3">histidine kinase</fullName>
        <ecNumber evidence="3">2.7.13.3</ecNumber>
    </recommendedName>
</protein>
<comment type="catalytic activity">
    <reaction evidence="1">
        <text>ATP + protein L-histidine = ADP + protein N-phospho-L-histidine.</text>
        <dbReference type="EC" id="2.7.13.3"/>
    </reaction>
</comment>
<evidence type="ECO:0000256" key="6">
    <source>
        <dbReference type="ARBA" id="ARBA00022692"/>
    </source>
</evidence>
<keyword evidence="8 16" id="KW-0418">Kinase</keyword>
<feature type="domain" description="HAMP" evidence="15">
    <location>
        <begin position="193"/>
        <end position="245"/>
    </location>
</feature>
<dbReference type="InterPro" id="IPR036890">
    <property type="entry name" value="HATPase_C_sf"/>
</dbReference>
<dbReference type="SUPFAM" id="SSF47384">
    <property type="entry name" value="Homodimeric domain of signal transducing histidine kinase"/>
    <property type="match status" value="1"/>
</dbReference>
<comment type="subcellular location">
    <subcellularLocation>
        <location evidence="2">Membrane</location>
        <topology evidence="2">Multi-pass membrane protein</topology>
    </subcellularLocation>
</comment>
<dbReference type="PANTHER" id="PTHR45436:SF14">
    <property type="entry name" value="SENSOR PROTEIN QSEC"/>
    <property type="match status" value="1"/>
</dbReference>
<accession>A0A7X2LT29</accession>
<dbReference type="PRINTS" id="PR00344">
    <property type="entry name" value="BCTRLSENSOR"/>
</dbReference>
<evidence type="ECO:0000256" key="8">
    <source>
        <dbReference type="ARBA" id="ARBA00022777"/>
    </source>
</evidence>
<name>A0A7X2LT29_9BURK</name>
<feature type="domain" description="Histidine kinase" evidence="14">
    <location>
        <begin position="253"/>
        <end position="465"/>
    </location>
</feature>
<dbReference type="GO" id="GO:0005886">
    <property type="term" value="C:plasma membrane"/>
    <property type="evidence" value="ECO:0007669"/>
    <property type="project" value="TreeGrafter"/>
</dbReference>
<dbReference type="Gene3D" id="3.30.565.10">
    <property type="entry name" value="Histidine kinase-like ATPase, C-terminal domain"/>
    <property type="match status" value="1"/>
</dbReference>
<keyword evidence="5" id="KW-0808">Transferase</keyword>
<organism evidence="16 17">
    <name type="scientific">Pseudoduganella rivuli</name>
    <dbReference type="NCBI Taxonomy" id="2666085"/>
    <lineage>
        <taxon>Bacteria</taxon>
        <taxon>Pseudomonadati</taxon>
        <taxon>Pseudomonadota</taxon>
        <taxon>Betaproteobacteria</taxon>
        <taxon>Burkholderiales</taxon>
        <taxon>Oxalobacteraceae</taxon>
        <taxon>Telluria group</taxon>
        <taxon>Pseudoduganella</taxon>
    </lineage>
</organism>
<feature type="transmembrane region" description="Helical" evidence="13">
    <location>
        <begin position="171"/>
        <end position="192"/>
    </location>
</feature>
<comment type="caution">
    <text evidence="16">The sequence shown here is derived from an EMBL/GenBank/DDBJ whole genome shotgun (WGS) entry which is preliminary data.</text>
</comment>
<evidence type="ECO:0000256" key="2">
    <source>
        <dbReference type="ARBA" id="ARBA00004141"/>
    </source>
</evidence>
<evidence type="ECO:0000256" key="10">
    <source>
        <dbReference type="ARBA" id="ARBA00022989"/>
    </source>
</evidence>
<keyword evidence="11" id="KW-0902">Two-component regulatory system</keyword>
<evidence type="ECO:0000256" key="9">
    <source>
        <dbReference type="ARBA" id="ARBA00022840"/>
    </source>
</evidence>
<dbReference type="Proteomes" id="UP000446768">
    <property type="component" value="Unassembled WGS sequence"/>
</dbReference>
<sequence>MAWRAVTEPSLVRRLLVAQMGLLALLWTVVFIYAATENGTDSPVLKETSVYHAVAAVADDLADAPARQYHSLAALDAAIHQRYADAEGVAELAPGLLVLQRSAVVYRSPHLPRGADAESFVASAVSDARRTFDDGRQKWRVRVVTGTSGARVAIFVPRGGWHVLITLASHGYYLAPMVISLPFLLLPAWLSIRLALRPWRRVAQEVASRGPQDLAPLSYRGQHQELAAMVDSVDALMARVSEASARERSFIADAAHELRTPLAAMRINVEALHGQTADWRQRELLEGILSSGNRAARLVSQLLVLMRSDAAASLGDAGALLSLDELLQDRMAVMSGLAGARGVELELQSVAGVAIVGWRESLVSLADNLVDNAIKYSPRGGVVRVGLWHVEGWAVLSVEDQGPGIAPELRSRVFDRFFRAPKQEQGGSGLGLAIALGAARRHGGRIELTDGEQGGLKVEVWLPAA</sequence>
<keyword evidence="4" id="KW-0597">Phosphoprotein</keyword>
<dbReference type="InterPro" id="IPR003660">
    <property type="entry name" value="HAMP_dom"/>
</dbReference>
<evidence type="ECO:0000259" key="14">
    <source>
        <dbReference type="PROSITE" id="PS50109"/>
    </source>
</evidence>
<dbReference type="EMBL" id="WKJJ01000004">
    <property type="protein sequence ID" value="MRV71567.1"/>
    <property type="molecule type" value="Genomic_DNA"/>
</dbReference>
<evidence type="ECO:0000256" key="4">
    <source>
        <dbReference type="ARBA" id="ARBA00022553"/>
    </source>
</evidence>
<dbReference type="InterPro" id="IPR003594">
    <property type="entry name" value="HATPase_dom"/>
</dbReference>
<dbReference type="PANTHER" id="PTHR45436">
    <property type="entry name" value="SENSOR HISTIDINE KINASE YKOH"/>
    <property type="match status" value="1"/>
</dbReference>
<dbReference type="Pfam" id="PF02518">
    <property type="entry name" value="HATPase_c"/>
    <property type="match status" value="1"/>
</dbReference>
<evidence type="ECO:0000256" key="1">
    <source>
        <dbReference type="ARBA" id="ARBA00000085"/>
    </source>
</evidence>
<feature type="transmembrane region" description="Helical" evidence="13">
    <location>
        <begin position="12"/>
        <end position="35"/>
    </location>
</feature>
<dbReference type="GO" id="GO:0005524">
    <property type="term" value="F:ATP binding"/>
    <property type="evidence" value="ECO:0007669"/>
    <property type="project" value="UniProtKB-KW"/>
</dbReference>